<dbReference type="AlphaFoldDB" id="A0A0B4S257"/>
<dbReference type="Gene3D" id="3.40.109.10">
    <property type="entry name" value="NADH Oxidase"/>
    <property type="match status" value="1"/>
</dbReference>
<evidence type="ECO:0000313" key="7">
    <source>
        <dbReference type="EMBL" id="AIZ36925.1"/>
    </source>
</evidence>
<evidence type="ECO:0000256" key="5">
    <source>
        <dbReference type="ARBA" id="ARBA00023002"/>
    </source>
</evidence>
<protein>
    <submittedName>
        <fullName evidence="7">Nitroreductase</fullName>
    </submittedName>
</protein>
<feature type="domain" description="Nitroreductase" evidence="6">
    <location>
        <begin position="8"/>
        <end position="60"/>
    </location>
</feature>
<proteinExistence type="inferred from homology"/>
<dbReference type="Proteomes" id="UP000031386">
    <property type="component" value="Chromosome"/>
</dbReference>
<dbReference type="EMBL" id="CP009761">
    <property type="protein sequence ID" value="AIZ36925.1"/>
    <property type="molecule type" value="Genomic_DNA"/>
</dbReference>
<keyword evidence="8" id="KW-1185">Reference proteome</keyword>
<evidence type="ECO:0000256" key="2">
    <source>
        <dbReference type="ARBA" id="ARBA00007118"/>
    </source>
</evidence>
<comment type="cofactor">
    <cofactor evidence="1">
        <name>FMN</name>
        <dbReference type="ChEBI" id="CHEBI:58210"/>
    </cofactor>
</comment>
<dbReference type="InterPro" id="IPR029479">
    <property type="entry name" value="Nitroreductase"/>
</dbReference>
<dbReference type="InterPro" id="IPR000415">
    <property type="entry name" value="Nitroreductase-like"/>
</dbReference>
<accession>A0A0B4S257</accession>
<feature type="domain" description="Nitroreductase" evidence="6">
    <location>
        <begin position="88"/>
        <end position="145"/>
    </location>
</feature>
<dbReference type="KEGG" id="pmic:NW74_06035"/>
<comment type="similarity">
    <text evidence="2">Belongs to the nitroreductase family.</text>
</comment>
<dbReference type="Pfam" id="PF00881">
    <property type="entry name" value="Nitroreductase"/>
    <property type="match status" value="2"/>
</dbReference>
<organism evidence="7 8">
    <name type="scientific">Parvimonas micra</name>
    <dbReference type="NCBI Taxonomy" id="33033"/>
    <lineage>
        <taxon>Bacteria</taxon>
        <taxon>Bacillati</taxon>
        <taxon>Bacillota</taxon>
        <taxon>Tissierellia</taxon>
        <taxon>Tissierellales</taxon>
        <taxon>Peptoniphilaceae</taxon>
        <taxon>Parvimonas</taxon>
    </lineage>
</organism>
<evidence type="ECO:0000313" key="8">
    <source>
        <dbReference type="Proteomes" id="UP000031386"/>
    </source>
</evidence>
<dbReference type="GO" id="GO:0016491">
    <property type="term" value="F:oxidoreductase activity"/>
    <property type="evidence" value="ECO:0007669"/>
    <property type="project" value="UniProtKB-KW"/>
</dbReference>
<dbReference type="CDD" id="cd20609">
    <property type="entry name" value="nitroreductase"/>
    <property type="match status" value="1"/>
</dbReference>
<sequence>MDFLELAKKRYSVRDFSSKKVEKEKILKILEAGKIAPTAKNNQPIKIYYCTDDERLKLLNESSPCEYNSQLMFVITYNSDECWKYEDGIPSGVVDSAIVATHMVLEAEDLGLGSVIIKAFKSEIVKEKFDIPEQNKVELLLFMGYKSDNAMPSPMHETYKSDEELFEELKIG</sequence>
<dbReference type="SUPFAM" id="SSF55469">
    <property type="entry name" value="FMN-dependent nitroreductase-like"/>
    <property type="match status" value="1"/>
</dbReference>
<name>A0A0B4S257_9FIRM</name>
<dbReference type="PANTHER" id="PTHR43673:SF2">
    <property type="entry name" value="NITROREDUCTASE"/>
    <property type="match status" value="1"/>
</dbReference>
<dbReference type="OrthoDB" id="9812105at2"/>
<evidence type="ECO:0000256" key="4">
    <source>
        <dbReference type="ARBA" id="ARBA00022643"/>
    </source>
</evidence>
<dbReference type="PANTHER" id="PTHR43673">
    <property type="entry name" value="NAD(P)H NITROREDUCTASE YDGI-RELATED"/>
    <property type="match status" value="1"/>
</dbReference>
<reference evidence="7 8" key="1">
    <citation type="submission" date="2014-10" db="EMBL/GenBank/DDBJ databases">
        <title>Complete genome sequence of Parvimonas micra KCOM 1535 (= ChDC B708).</title>
        <authorList>
            <person name="Kook J.-K."/>
            <person name="Park S.-N."/>
            <person name="Lim Y.K."/>
            <person name="Roh H."/>
        </authorList>
    </citation>
    <scope>NUCLEOTIDE SEQUENCE [LARGE SCALE GENOMIC DNA]</scope>
    <source>
        <strain evidence="8">KCOM 1535 / ChDC B708</strain>
    </source>
</reference>
<dbReference type="STRING" id="33033.NW74_06035"/>
<evidence type="ECO:0000256" key="3">
    <source>
        <dbReference type="ARBA" id="ARBA00022630"/>
    </source>
</evidence>
<gene>
    <name evidence="7" type="ORF">NW74_06035</name>
</gene>
<evidence type="ECO:0000256" key="1">
    <source>
        <dbReference type="ARBA" id="ARBA00001917"/>
    </source>
</evidence>
<keyword evidence="3" id="KW-0285">Flavoprotein</keyword>
<keyword evidence="5" id="KW-0560">Oxidoreductase</keyword>
<evidence type="ECO:0000259" key="6">
    <source>
        <dbReference type="Pfam" id="PF00881"/>
    </source>
</evidence>
<keyword evidence="4" id="KW-0288">FMN</keyword>
<dbReference type="RefSeq" id="WP_041954444.1">
    <property type="nucleotide sequence ID" value="NZ_CP009761.1"/>
</dbReference>